<keyword evidence="12" id="KW-0966">Cell projection</keyword>
<dbReference type="SMART" id="SM01337">
    <property type="entry name" value="APC10"/>
    <property type="match status" value="1"/>
</dbReference>
<dbReference type="GO" id="GO:0005634">
    <property type="term" value="C:nucleus"/>
    <property type="evidence" value="ECO:0007669"/>
    <property type="project" value="TreeGrafter"/>
</dbReference>
<evidence type="ECO:0000256" key="10">
    <source>
        <dbReference type="ARBA" id="ARBA00022786"/>
    </source>
</evidence>
<dbReference type="EMBL" id="JADBJN010000001">
    <property type="protein sequence ID" value="KAG5683620.1"/>
    <property type="molecule type" value="Genomic_DNA"/>
</dbReference>
<dbReference type="InterPro" id="IPR013783">
    <property type="entry name" value="Ig-like_fold"/>
</dbReference>
<dbReference type="Gene3D" id="2.60.40.10">
    <property type="entry name" value="Immunoglobulins"/>
    <property type="match status" value="1"/>
</dbReference>
<feature type="domain" description="RING-type" evidence="15">
    <location>
        <begin position="2136"/>
        <end position="2187"/>
    </location>
</feature>
<dbReference type="PROSITE" id="PS50194">
    <property type="entry name" value="FILAMIN_REPEAT"/>
    <property type="match status" value="1"/>
</dbReference>
<evidence type="ECO:0000256" key="2">
    <source>
        <dbReference type="ARBA" id="ARBA00004489"/>
    </source>
</evidence>
<keyword evidence="9 14" id="KW-0863">Zinc-finger</keyword>
<dbReference type="PANTHER" id="PTHR45943:SF1">
    <property type="entry name" value="E3 UBIQUITIN-PROTEIN LIGASE MYCBP2"/>
    <property type="match status" value="1"/>
</dbReference>
<dbReference type="GO" id="GO:0099174">
    <property type="term" value="P:regulation of presynapse organization"/>
    <property type="evidence" value="ECO:0007669"/>
    <property type="project" value="UniProtKB-ARBA"/>
</dbReference>
<comment type="subcellular location">
    <subcellularLocation>
        <location evidence="2">Cell projection</location>
        <location evidence="2">Axon</location>
    </subcellularLocation>
</comment>
<name>A0A9J6CNZ1_POLVA</name>
<dbReference type="PROSITE" id="PS50089">
    <property type="entry name" value="ZF_RING_2"/>
    <property type="match status" value="1"/>
</dbReference>
<dbReference type="InterPro" id="IPR004939">
    <property type="entry name" value="APC_su10/DOC_dom"/>
</dbReference>
<dbReference type="CDD" id="cd16463">
    <property type="entry name" value="RING-H2_PHR"/>
    <property type="match status" value="1"/>
</dbReference>
<dbReference type="SMART" id="SM00184">
    <property type="entry name" value="RING"/>
    <property type="match status" value="1"/>
</dbReference>
<gene>
    <name evidence="17" type="ORF">PVAND_012893</name>
</gene>
<feature type="repeat" description="Filamin" evidence="13">
    <location>
        <begin position="197"/>
        <end position="236"/>
    </location>
</feature>
<feature type="domain" description="DOC" evidence="16">
    <location>
        <begin position="1370"/>
        <end position="1549"/>
    </location>
</feature>
<dbReference type="GO" id="GO:0007411">
    <property type="term" value="P:axon guidance"/>
    <property type="evidence" value="ECO:0007669"/>
    <property type="project" value="TreeGrafter"/>
</dbReference>
<evidence type="ECO:0000256" key="13">
    <source>
        <dbReference type="PROSITE-ProRule" id="PRU00087"/>
    </source>
</evidence>
<evidence type="ECO:0000256" key="11">
    <source>
        <dbReference type="ARBA" id="ARBA00022833"/>
    </source>
</evidence>
<evidence type="ECO:0000256" key="6">
    <source>
        <dbReference type="ARBA" id="ARBA00022679"/>
    </source>
</evidence>
<dbReference type="SUPFAM" id="SSF81296">
    <property type="entry name" value="E set domains"/>
    <property type="match status" value="1"/>
</dbReference>
<keyword evidence="18" id="KW-1185">Reference proteome</keyword>
<keyword evidence="6" id="KW-0808">Transferase</keyword>
<dbReference type="OrthoDB" id="6050183at2759"/>
<dbReference type="GO" id="GO:0030424">
    <property type="term" value="C:axon"/>
    <property type="evidence" value="ECO:0007669"/>
    <property type="project" value="UniProtKB-SubCell"/>
</dbReference>
<proteinExistence type="inferred from homology"/>
<dbReference type="Pfam" id="PF00630">
    <property type="entry name" value="Filamin"/>
    <property type="match status" value="1"/>
</dbReference>
<evidence type="ECO:0000256" key="7">
    <source>
        <dbReference type="ARBA" id="ARBA00022723"/>
    </source>
</evidence>
<dbReference type="PROSITE" id="PS51284">
    <property type="entry name" value="DOC"/>
    <property type="match status" value="1"/>
</dbReference>
<dbReference type="InterPro" id="IPR013083">
    <property type="entry name" value="Znf_RING/FYVE/PHD"/>
</dbReference>
<protein>
    <recommendedName>
        <fullName evidence="5">RCR-type E3 ubiquitin transferase</fullName>
        <ecNumber evidence="5">2.3.2.33</ecNumber>
    </recommendedName>
</protein>
<dbReference type="InterPro" id="IPR001841">
    <property type="entry name" value="Znf_RING"/>
</dbReference>
<evidence type="ECO:0000256" key="14">
    <source>
        <dbReference type="PROSITE-ProRule" id="PRU00175"/>
    </source>
</evidence>
<dbReference type="Gene3D" id="2.60.120.260">
    <property type="entry name" value="Galactose-binding domain-like"/>
    <property type="match status" value="1"/>
</dbReference>
<evidence type="ECO:0000256" key="9">
    <source>
        <dbReference type="ARBA" id="ARBA00022771"/>
    </source>
</evidence>
<evidence type="ECO:0000256" key="12">
    <source>
        <dbReference type="ARBA" id="ARBA00023273"/>
    </source>
</evidence>
<comment type="pathway">
    <text evidence="3">Protein modification; protein ubiquitination.</text>
</comment>
<dbReference type="EC" id="2.3.2.33" evidence="5"/>
<dbReference type="CDD" id="cd19799">
    <property type="entry name" value="Bbox2_MYCBP2"/>
    <property type="match status" value="1"/>
</dbReference>
<accession>A0A9J6CNZ1</accession>
<evidence type="ECO:0000259" key="15">
    <source>
        <dbReference type="PROSITE" id="PS50089"/>
    </source>
</evidence>
<comment type="similarity">
    <text evidence="4">Belongs to the RING-Cys relay (RCR) family.</text>
</comment>
<dbReference type="Gene3D" id="1.10.10.2360">
    <property type="match status" value="1"/>
</dbReference>
<keyword evidence="8" id="KW-0677">Repeat</keyword>
<dbReference type="GO" id="GO:0061630">
    <property type="term" value="F:ubiquitin protein ligase activity"/>
    <property type="evidence" value="ECO:0007669"/>
    <property type="project" value="UniProtKB-EC"/>
</dbReference>
<evidence type="ECO:0000256" key="8">
    <source>
        <dbReference type="ARBA" id="ARBA00022737"/>
    </source>
</evidence>
<keyword evidence="7" id="KW-0479">Metal-binding</keyword>
<dbReference type="SUPFAM" id="SSF49785">
    <property type="entry name" value="Galactose-binding domain-like"/>
    <property type="match status" value="1"/>
</dbReference>
<evidence type="ECO:0000256" key="5">
    <source>
        <dbReference type="ARBA" id="ARBA00012249"/>
    </source>
</evidence>
<dbReference type="GO" id="GO:0008270">
    <property type="term" value="F:zinc ion binding"/>
    <property type="evidence" value="ECO:0007669"/>
    <property type="project" value="UniProtKB-KW"/>
</dbReference>
<dbReference type="FunFam" id="3.30.40.10:FF:000078">
    <property type="entry name" value="E3 ubiquitin-protein ligase MYCBP2 isoform X1"/>
    <property type="match status" value="1"/>
</dbReference>
<sequence length="2378" mass="268780">MSIHEKLTKIIFYGVHSTQLIEVISESVENTNKQMIFSYFGSEQSHEKQFLKDFVFVAPDSAGGRLASWIQPESRLDPNRCELKLFQDPIQSGWPTKFQIETRDQYGEIVYVPNIKIQLKVALSSNFSNEKRYSKVCKEQSAFMPLGKVSYEPVIKEKEKICLKSITAMKAYSQYSFEELRMYTPVQNKTSDLMTAKDSGDQTYSVVWTPETAGNYVINIIIDGVHVNENYNVTVVNANVPPPVKEHALKKIQPQYKYRKYYAEYTSGLRIRLHPTLQADVIGVIKVNDVISFIDELENGDGIWVKLSTDSIRKYCSSSWYPSEAWCLSYNKHFDKRLLFSLIESNSESTNPTDDMNNVKFFDDSEYYSLEESSDLQVTTNFEDAKLEEDDEKPPTFEDAIVESVEKTNQSNLTDVIAGVVEGGANKLQQFQKWFKRDSISDTTATIRKRIGSIPEVYNNNTLDLKNLNTNNVADKLSNDINLTSPVQDQNIIPTNKMTSKMTESQTLAYKNTNPFTTSLNVSKNLRNLEYEEINTPKQALSPSVAETIRAIFAAFLWHEGLVHDAIACASFLKFHPTIPKSNVYGMDQTLIEQQQRHYEPLTKEEKIQQRHSVEITNTSNYLNARPSTLEALTKSGYCCVHYRKQRGKHNEMNASDDFGMHGVCPPALKCLIFVWDELNKDFQGFVNKFLSEKESKEMATATAASKPAVIAPFNPSDVNEIEFQKNKLKNKKLLDEGNSAMGAASSGDTVWCELCEADINSGNSQNHPYQQNAFTQHLKSNHPGCGESARGKGYNANGVYCEGWAGQCGEEGVGATSWYLICETCRDKYMLANNKKSLNVNDSLLARAAMQEPKFVQPSITTTAAINTTTTVASNTAIVNPSSTAFGTKKTKVNSNMSMEFFDTMKNNALFLLDLNSHNGGLLNKSSGNNLMPLKSKSTMRHSSASEFMTQPNTSNFSHRLSTNVVDENIRRSSLQKQGSITNYFGKKITPNGINDAAPDLLWTPPESITCLEMLNAKLSESDSCNGFSLDNENKNFYDPLIINGQQQQNNQNDVRGNNESKFHRSFSMIQGWGLYTNSQMDKETTNHECIAGGNQVHQNNENRVIMRRKKTCLCDSTSEASLLNFPSKNLKKLVPDNILNPSFKGFSEVSSSHDIEKMESALELKKFTENAFYDILQHHTVDEPTKEFSFLNRPTISFIFEKHDLDKLRYLLRKNLRKAICSVYGLQALNWLLRTVTQTMCVHDIMWWFISSLVQTKNDNENVLKLEDSDVSYEHPVAISNVDDRIQNMLSQNLHMLLQSIADITLALPSGSAIQRLAIQCFGIKFRQSDHQFLHSSHVFGNISKILSKSEEFNEENLLYSTAMGEMHENQLDESNVKTAKDKVTVYNHIDITEVFEFIISSRQAMVGALTDNSTETFWESDDEDRNKPKIIEISMIKPHYVCKSINIHIDNCRDLAHKITSFSIYTGASLGELNLLETVETESNIGTWYSVLIKDESNTHFRIELRGVENNIRIRQIKLLGYSNDTKVSQEAACAIKKQTNAHHITQKYCELETLRVFRVLTNQVFGKLIINQERPSSHQHFTTSLIESHMDSPGVDSLDLREHMVGILFSRSKLTHLQKQIIVHIVHSIQKETQKSREEWENHVNTISSSTIFKSTMSTSEAIMPKSNDVYCFEMLSMVSALSGSSVGRSYLSHQVDLIKDLLILLHTGSERVQRQVTLLLRRILPEISPETLCNIMEIQYNPHRDINSLLQNPKQLNPNCMGIIDILLAIIAKSLQIQVKFKNGANPLNNKNVTVKLCDYIMPTTHSIASQRLIPAYQHQISGGTDVGSNMSNSSREYDSIDKSAISVRDEGKKRWFLCGTASTKLAENIICLIKDMINGKLSEKWSNVTKTAVAECIINLAHLDEVHRQPEMCLKTPTIWLALASLCVLNEDHVMKLSSGQWSKTGDNKRPLCINHDDSITNAVIECIECGTLCCDCDRFLHLNRKTWNHHRTVCKEEEESIKVELHESCGRIKLFWLLGLADSKTLKGIIEFRDGHNIIICDPQNAIGRCRFCGVYGNSGLLSVGNVCVEQQCQEYSANACSKILACGHFCGGIINESSCLPCLHQKCQSAANFDPKKPRLTQDGDDMCMICFTEALSCAPSIQMLCGHIYHYHCSQTILQKRWNGARISFAFSQCPICKNDIYHESLKDLLEPINALKEDVKRKAVMRLKYEGIDKEMIDDHKDLATYAMERYAYYVCCKCQKAYYGGEARCDVELGENFNPEELVCGGCSDIAKAQMCPKHGMDFLEYKCRYCCSVAVFFCFGTTHFCDTCHDDFQRLTNIPKIKLPKCPAGPKATQLMGDECPLHIVHPPTGEEFALGCGICRNFHTF</sequence>
<dbReference type="SUPFAM" id="SSF57850">
    <property type="entry name" value="RING/U-box"/>
    <property type="match status" value="1"/>
</dbReference>
<dbReference type="PANTHER" id="PTHR45943">
    <property type="entry name" value="E3 UBIQUITIN-PROTEIN LIGASE MYCBP2"/>
    <property type="match status" value="1"/>
</dbReference>
<reference evidence="17" key="1">
    <citation type="submission" date="2021-03" db="EMBL/GenBank/DDBJ databases">
        <title>Chromosome level genome of the anhydrobiotic midge Polypedilum vanderplanki.</title>
        <authorList>
            <person name="Yoshida Y."/>
            <person name="Kikawada T."/>
            <person name="Gusev O."/>
        </authorList>
    </citation>
    <scope>NUCLEOTIDE SEQUENCE</scope>
    <source>
        <strain evidence="17">NIAS01</strain>
        <tissue evidence="17">Whole body or cell culture</tissue>
    </source>
</reference>
<evidence type="ECO:0000259" key="16">
    <source>
        <dbReference type="PROSITE" id="PS51284"/>
    </source>
</evidence>
<evidence type="ECO:0000313" key="18">
    <source>
        <dbReference type="Proteomes" id="UP001107558"/>
    </source>
</evidence>
<keyword evidence="11" id="KW-0862">Zinc</keyword>
<dbReference type="Pfam" id="PF03256">
    <property type="entry name" value="ANAPC10"/>
    <property type="match status" value="1"/>
</dbReference>
<organism evidence="17 18">
    <name type="scientific">Polypedilum vanderplanki</name>
    <name type="common">Sleeping chironomid midge</name>
    <dbReference type="NCBI Taxonomy" id="319348"/>
    <lineage>
        <taxon>Eukaryota</taxon>
        <taxon>Metazoa</taxon>
        <taxon>Ecdysozoa</taxon>
        <taxon>Arthropoda</taxon>
        <taxon>Hexapoda</taxon>
        <taxon>Insecta</taxon>
        <taxon>Pterygota</taxon>
        <taxon>Neoptera</taxon>
        <taxon>Endopterygota</taxon>
        <taxon>Diptera</taxon>
        <taxon>Nematocera</taxon>
        <taxon>Chironomoidea</taxon>
        <taxon>Chironomidae</taxon>
        <taxon>Chironominae</taxon>
        <taxon>Polypedilum</taxon>
        <taxon>Polypedilum</taxon>
    </lineage>
</organism>
<comment type="caution">
    <text evidence="17">The sequence shown here is derived from an EMBL/GenBank/DDBJ whole genome shotgun (WGS) entry which is preliminary data.</text>
</comment>
<dbReference type="Gene3D" id="3.30.40.10">
    <property type="entry name" value="Zinc/RING finger domain, C3HC4 (zinc finger)"/>
    <property type="match status" value="1"/>
</dbReference>
<evidence type="ECO:0000256" key="4">
    <source>
        <dbReference type="ARBA" id="ARBA00005415"/>
    </source>
</evidence>
<dbReference type="InterPro" id="IPR008979">
    <property type="entry name" value="Galactose-bd-like_sf"/>
</dbReference>
<evidence type="ECO:0000313" key="17">
    <source>
        <dbReference type="EMBL" id="KAG5683620.1"/>
    </source>
</evidence>
<evidence type="ECO:0000256" key="1">
    <source>
        <dbReference type="ARBA" id="ARBA00000333"/>
    </source>
</evidence>
<dbReference type="InterPro" id="IPR014756">
    <property type="entry name" value="Ig_E-set"/>
</dbReference>
<comment type="catalytic activity">
    <reaction evidence="1">
        <text>[E2 ubiquitin-conjugating enzyme]-S-ubiquitinyl-L-cysteine + [acceptor protein]-L-threonine = [E2 ubiquitin-conjugating enzyme]-L-cysteine + [acceptor protein]-3-O-ubiquitinyl-L-threonine.</text>
        <dbReference type="EC" id="2.3.2.33"/>
    </reaction>
</comment>
<dbReference type="InterPro" id="IPR017868">
    <property type="entry name" value="Filamin/ABP280_repeat-like"/>
</dbReference>
<evidence type="ECO:0000256" key="3">
    <source>
        <dbReference type="ARBA" id="ARBA00004906"/>
    </source>
</evidence>
<dbReference type="Proteomes" id="UP001107558">
    <property type="component" value="Chromosome 1"/>
</dbReference>
<keyword evidence="10" id="KW-0833">Ubl conjugation pathway</keyword>
<dbReference type="GO" id="GO:0008582">
    <property type="term" value="P:regulation of synaptic assembly at neuromuscular junction"/>
    <property type="evidence" value="ECO:0007669"/>
    <property type="project" value="TreeGrafter"/>
</dbReference>
<dbReference type="GO" id="GO:0005886">
    <property type="term" value="C:plasma membrane"/>
    <property type="evidence" value="ECO:0007669"/>
    <property type="project" value="TreeGrafter"/>
</dbReference>